<protein>
    <submittedName>
        <fullName evidence="5">Ketoacyl-ACP synthase III family protein</fullName>
    </submittedName>
</protein>
<sequence length="371" mass="39182">MKYEAVYVAGNGTWLPRPLPVGDAAAQGLCRERDVARTEFVAATVSTEEPAPEMAARAARQALERSGLPAATVRLLLYANVYYQGHDMWAPASYVQRAALGGGRSQAIELHQMSNGGMAALELAATHLTAAPGPSAVLTVAADRFCLPGIDRWFSDPGSVFGDGGAALVLSNEDGYARLRSLVTVSDPSLEAMHRGDDPFGPAPFSVRSPLDVKACQKGYLSSASMSETVARSARGQREALEGALADADVKLDDIDWFVLPHFGRRRLAANYLAPYGIDPDRTAWSWFRGVGHLGAGDQFASLGRLVDTGAVGPGDRCLLLGVGAGFTWSGAVVEILRRPAWAAGPASGDRPHPSTPHPSTPHPSTPHPVP</sequence>
<feature type="region of interest" description="Disordered" evidence="3">
    <location>
        <begin position="344"/>
        <end position="371"/>
    </location>
</feature>
<dbReference type="Proteomes" id="UP000621386">
    <property type="component" value="Unassembled WGS sequence"/>
</dbReference>
<reference evidence="5 6" key="1">
    <citation type="submission" date="2021-01" db="EMBL/GenBank/DDBJ databases">
        <title>WGS of actinomycetes isolated from Thailand.</title>
        <authorList>
            <person name="Thawai C."/>
        </authorList>
    </citation>
    <scope>NUCLEOTIDE SEQUENCE [LARGE SCALE GENOMIC DNA]</scope>
    <source>
        <strain evidence="5 6">CH5-8</strain>
    </source>
</reference>
<dbReference type="CDD" id="cd00827">
    <property type="entry name" value="init_cond_enzymes"/>
    <property type="match status" value="1"/>
</dbReference>
<feature type="compositionally biased region" description="Pro residues" evidence="3">
    <location>
        <begin position="354"/>
        <end position="371"/>
    </location>
</feature>
<accession>A0ABS1P495</accession>
<dbReference type="SUPFAM" id="SSF53901">
    <property type="entry name" value="Thiolase-like"/>
    <property type="match status" value="1"/>
</dbReference>
<keyword evidence="2" id="KW-0012">Acyltransferase</keyword>
<name>A0ABS1P495_9ACTN</name>
<dbReference type="InterPro" id="IPR013747">
    <property type="entry name" value="ACP_syn_III_C"/>
</dbReference>
<proteinExistence type="predicted"/>
<keyword evidence="1" id="KW-0808">Transferase</keyword>
<evidence type="ECO:0000256" key="3">
    <source>
        <dbReference type="SAM" id="MobiDB-lite"/>
    </source>
</evidence>
<organism evidence="5 6">
    <name type="scientific">Streptomyces musisoli</name>
    <dbReference type="NCBI Taxonomy" id="2802280"/>
    <lineage>
        <taxon>Bacteria</taxon>
        <taxon>Bacillati</taxon>
        <taxon>Actinomycetota</taxon>
        <taxon>Actinomycetes</taxon>
        <taxon>Kitasatosporales</taxon>
        <taxon>Streptomycetaceae</taxon>
        <taxon>Streptomyces</taxon>
    </lineage>
</organism>
<evidence type="ECO:0000313" key="6">
    <source>
        <dbReference type="Proteomes" id="UP000621386"/>
    </source>
</evidence>
<comment type="caution">
    <text evidence="5">The sequence shown here is derived from an EMBL/GenBank/DDBJ whole genome shotgun (WGS) entry which is preliminary data.</text>
</comment>
<dbReference type="EMBL" id="JAERRH010000007">
    <property type="protein sequence ID" value="MBL1106855.1"/>
    <property type="molecule type" value="Genomic_DNA"/>
</dbReference>
<keyword evidence="6" id="KW-1185">Reference proteome</keyword>
<dbReference type="Pfam" id="PF08541">
    <property type="entry name" value="ACP_syn_III_C"/>
    <property type="match status" value="1"/>
</dbReference>
<feature type="domain" description="Beta-ketoacyl-[acyl-carrier-protein] synthase III C-terminal" evidence="4">
    <location>
        <begin position="245"/>
        <end position="336"/>
    </location>
</feature>
<evidence type="ECO:0000256" key="2">
    <source>
        <dbReference type="ARBA" id="ARBA00023315"/>
    </source>
</evidence>
<dbReference type="Gene3D" id="3.40.47.10">
    <property type="match status" value="2"/>
</dbReference>
<dbReference type="PANTHER" id="PTHR34069">
    <property type="entry name" value="3-OXOACYL-[ACYL-CARRIER-PROTEIN] SYNTHASE 3"/>
    <property type="match status" value="1"/>
</dbReference>
<gene>
    <name evidence="5" type="ORF">JK361_19980</name>
</gene>
<dbReference type="RefSeq" id="WP_201820122.1">
    <property type="nucleotide sequence ID" value="NZ_JAERRH010000007.1"/>
</dbReference>
<evidence type="ECO:0000259" key="4">
    <source>
        <dbReference type="Pfam" id="PF08541"/>
    </source>
</evidence>
<evidence type="ECO:0000256" key="1">
    <source>
        <dbReference type="ARBA" id="ARBA00022679"/>
    </source>
</evidence>
<evidence type="ECO:0000313" key="5">
    <source>
        <dbReference type="EMBL" id="MBL1106855.1"/>
    </source>
</evidence>
<dbReference type="InterPro" id="IPR016039">
    <property type="entry name" value="Thiolase-like"/>
</dbReference>
<dbReference type="PANTHER" id="PTHR34069:SF2">
    <property type="entry name" value="BETA-KETOACYL-[ACYL-CARRIER-PROTEIN] SYNTHASE III"/>
    <property type="match status" value="1"/>
</dbReference>